<dbReference type="InterPro" id="IPR009799">
    <property type="entry name" value="EthD_dom"/>
</dbReference>
<organism evidence="3 4">
    <name type="scientific">Endocarpon pusillum</name>
    <dbReference type="NCBI Taxonomy" id="364733"/>
    <lineage>
        <taxon>Eukaryota</taxon>
        <taxon>Fungi</taxon>
        <taxon>Dikarya</taxon>
        <taxon>Ascomycota</taxon>
        <taxon>Pezizomycotina</taxon>
        <taxon>Eurotiomycetes</taxon>
        <taxon>Chaetothyriomycetidae</taxon>
        <taxon>Verrucariales</taxon>
        <taxon>Verrucariaceae</taxon>
        <taxon>Endocarpon</taxon>
    </lineage>
</organism>
<dbReference type="GO" id="GO:0016491">
    <property type="term" value="F:oxidoreductase activity"/>
    <property type="evidence" value="ECO:0007669"/>
    <property type="project" value="InterPro"/>
</dbReference>
<proteinExistence type="inferred from homology"/>
<evidence type="ECO:0000313" key="3">
    <source>
        <dbReference type="EMBL" id="KAF7502313.1"/>
    </source>
</evidence>
<feature type="domain" description="EthD" evidence="2">
    <location>
        <begin position="24"/>
        <end position="72"/>
    </location>
</feature>
<dbReference type="InterPro" id="IPR011008">
    <property type="entry name" value="Dimeric_a/b-barrel"/>
</dbReference>
<comment type="caution">
    <text evidence="3">The sequence shown here is derived from an EMBL/GenBank/DDBJ whole genome shotgun (WGS) entry which is preliminary data.</text>
</comment>
<dbReference type="AlphaFoldDB" id="A0A8H7A537"/>
<dbReference type="EMBL" id="JAACFV010000272">
    <property type="protein sequence ID" value="KAF7502313.1"/>
    <property type="molecule type" value="Genomic_DNA"/>
</dbReference>
<dbReference type="Proteomes" id="UP000606974">
    <property type="component" value="Unassembled WGS sequence"/>
</dbReference>
<evidence type="ECO:0000256" key="1">
    <source>
        <dbReference type="ARBA" id="ARBA00005986"/>
    </source>
</evidence>
<protein>
    <recommendedName>
        <fullName evidence="2">EthD domain-containing protein</fullName>
    </recommendedName>
</protein>
<dbReference type="Pfam" id="PF07110">
    <property type="entry name" value="EthD"/>
    <property type="match status" value="1"/>
</dbReference>
<reference evidence="3" key="1">
    <citation type="submission" date="2020-02" db="EMBL/GenBank/DDBJ databases">
        <authorList>
            <person name="Palmer J.M."/>
        </authorList>
    </citation>
    <scope>NUCLEOTIDE SEQUENCE</scope>
    <source>
        <strain evidence="3">EPUS1.4</strain>
        <tissue evidence="3">Thallus</tissue>
    </source>
</reference>
<keyword evidence="4" id="KW-1185">Reference proteome</keyword>
<gene>
    <name evidence="3" type="ORF">GJ744_006144</name>
</gene>
<dbReference type="SUPFAM" id="SSF54909">
    <property type="entry name" value="Dimeric alpha+beta barrel"/>
    <property type="match status" value="1"/>
</dbReference>
<sequence>MVYSYTQYHTPKLIRERSLTLSGNLSRGSVADYDGFVESLVRDNDFDCLERARQDPYYKDTVAPDEEKFIDVEKSQMIVGWEEVYVEGGQTVDVKIGEGNVVRG</sequence>
<evidence type="ECO:0000259" key="2">
    <source>
        <dbReference type="Pfam" id="PF07110"/>
    </source>
</evidence>
<comment type="similarity">
    <text evidence="1">Belongs to the tpcK family.</text>
</comment>
<evidence type="ECO:0000313" key="4">
    <source>
        <dbReference type="Proteomes" id="UP000606974"/>
    </source>
</evidence>
<dbReference type="OrthoDB" id="3183782at2759"/>
<accession>A0A8H7A537</accession>
<name>A0A8H7A537_9EURO</name>